<dbReference type="GO" id="GO:0005886">
    <property type="term" value="C:plasma membrane"/>
    <property type="evidence" value="ECO:0007669"/>
    <property type="project" value="UniProtKB-SubCell"/>
</dbReference>
<evidence type="ECO:0000256" key="2">
    <source>
        <dbReference type="ARBA" id="ARBA00022448"/>
    </source>
</evidence>
<proteinExistence type="predicted"/>
<keyword evidence="3" id="KW-1003">Cell membrane</keyword>
<feature type="transmembrane region" description="Helical" evidence="7">
    <location>
        <begin position="94"/>
        <end position="111"/>
    </location>
</feature>
<evidence type="ECO:0000313" key="8">
    <source>
        <dbReference type="EMBL" id="CAB4578647.1"/>
    </source>
</evidence>
<protein>
    <submittedName>
        <fullName evidence="8">Unannotated protein</fullName>
    </submittedName>
</protein>
<dbReference type="NCBIfam" id="TIGR01528">
    <property type="entry name" value="NMN_trans_PnuC"/>
    <property type="match status" value="1"/>
</dbReference>
<evidence type="ECO:0000256" key="6">
    <source>
        <dbReference type="ARBA" id="ARBA00023136"/>
    </source>
</evidence>
<dbReference type="AlphaFoldDB" id="A0A6J6ERL0"/>
<comment type="subcellular location">
    <subcellularLocation>
        <location evidence="1">Cell membrane</location>
        <topology evidence="1">Multi-pass membrane protein</topology>
    </subcellularLocation>
</comment>
<feature type="transmembrane region" description="Helical" evidence="7">
    <location>
        <begin position="117"/>
        <end position="136"/>
    </location>
</feature>
<evidence type="ECO:0000256" key="5">
    <source>
        <dbReference type="ARBA" id="ARBA00022989"/>
    </source>
</evidence>
<keyword evidence="4 7" id="KW-0812">Transmembrane</keyword>
<accession>A0A6J6ERL0</accession>
<dbReference type="PANTHER" id="PTHR36122:SF2">
    <property type="entry name" value="NICOTINAMIDE RIBOSIDE TRANSPORTER PNUC"/>
    <property type="match status" value="1"/>
</dbReference>
<dbReference type="Pfam" id="PF04973">
    <property type="entry name" value="NMN_transporter"/>
    <property type="match status" value="1"/>
</dbReference>
<evidence type="ECO:0000256" key="4">
    <source>
        <dbReference type="ARBA" id="ARBA00022692"/>
    </source>
</evidence>
<feature type="transmembrane region" description="Helical" evidence="7">
    <location>
        <begin position="59"/>
        <end position="78"/>
    </location>
</feature>
<feature type="transmembrane region" description="Helical" evidence="7">
    <location>
        <begin position="143"/>
        <end position="159"/>
    </location>
</feature>
<keyword evidence="6 7" id="KW-0472">Membrane</keyword>
<sequence>MTVLFTAWGYEVTLLEMLSVIASIAAISLGIIGTRWAWPLWILGSVLYGWLFLEFDLLASAALQLVFIAAAIWGWFGWGSQGAQPKLLSNRHRSYWLGFAILAWAALNPLLKELGAVATQLDSLIFVGSLIAQILMVMQRADAWIIWIVVNVIATIHYGRQELYFTALFYALLVIMAAQGWVRWLRMMKSKSLM</sequence>
<evidence type="ECO:0000256" key="3">
    <source>
        <dbReference type="ARBA" id="ARBA00022475"/>
    </source>
</evidence>
<keyword evidence="2" id="KW-0813">Transport</keyword>
<keyword evidence="5 7" id="KW-1133">Transmembrane helix</keyword>
<gene>
    <name evidence="8" type="ORF">UFOPK1726_00744</name>
</gene>
<reference evidence="8" key="1">
    <citation type="submission" date="2020-05" db="EMBL/GenBank/DDBJ databases">
        <authorList>
            <person name="Chiriac C."/>
            <person name="Salcher M."/>
            <person name="Ghai R."/>
            <person name="Kavagutti S V."/>
        </authorList>
    </citation>
    <scope>NUCLEOTIDE SEQUENCE</scope>
</reference>
<feature type="transmembrane region" description="Helical" evidence="7">
    <location>
        <begin position="165"/>
        <end position="185"/>
    </location>
</feature>
<evidence type="ECO:0000256" key="1">
    <source>
        <dbReference type="ARBA" id="ARBA00004651"/>
    </source>
</evidence>
<evidence type="ECO:0000256" key="7">
    <source>
        <dbReference type="SAM" id="Phobius"/>
    </source>
</evidence>
<dbReference type="EMBL" id="CAEZTT010000080">
    <property type="protein sequence ID" value="CAB4578647.1"/>
    <property type="molecule type" value="Genomic_DNA"/>
</dbReference>
<dbReference type="InterPro" id="IPR006419">
    <property type="entry name" value="NMN_transpt_PnuC"/>
</dbReference>
<organism evidence="8">
    <name type="scientific">freshwater metagenome</name>
    <dbReference type="NCBI Taxonomy" id="449393"/>
    <lineage>
        <taxon>unclassified sequences</taxon>
        <taxon>metagenomes</taxon>
        <taxon>ecological metagenomes</taxon>
    </lineage>
</organism>
<dbReference type="GO" id="GO:0034257">
    <property type="term" value="F:nicotinamide riboside transmembrane transporter activity"/>
    <property type="evidence" value="ECO:0007669"/>
    <property type="project" value="InterPro"/>
</dbReference>
<dbReference type="PANTHER" id="PTHR36122">
    <property type="entry name" value="NICOTINAMIDE RIBOSIDE TRANSPORTER PNUC"/>
    <property type="match status" value="1"/>
</dbReference>
<name>A0A6J6ERL0_9ZZZZ</name>